<evidence type="ECO:0000313" key="2">
    <source>
        <dbReference type="Proteomes" id="UP000077926"/>
    </source>
</evidence>
<proteinExistence type="predicted"/>
<keyword evidence="2" id="KW-1185">Reference proteome</keyword>
<sequence>MSKLVDEGSDKMDNNQELIKLMQVITQIDENLMETVNSRKKDVISLYAIVDLLVEKGILTEDEINKKRNELRREFE</sequence>
<name>A0A1B3XMK9_9BACI</name>
<dbReference type="KEGG" id="bmur:ABE28_008915"/>
<protein>
    <submittedName>
        <fullName evidence="1">Uncharacterized protein</fullName>
    </submittedName>
</protein>
<reference evidence="1 2" key="1">
    <citation type="submission" date="2016-08" db="EMBL/GenBank/DDBJ databases">
        <title>Complete genome sequence of Bacillus muralis G25-68, a strain with toxicity to nematodes.</title>
        <authorList>
            <person name="Zheng Z."/>
        </authorList>
    </citation>
    <scope>NUCLEOTIDE SEQUENCE [LARGE SCALE GENOMIC DNA]</scope>
    <source>
        <strain evidence="1 2">G25-68</strain>
    </source>
</reference>
<organism evidence="1 2">
    <name type="scientific">Peribacillus muralis</name>
    <dbReference type="NCBI Taxonomy" id="264697"/>
    <lineage>
        <taxon>Bacteria</taxon>
        <taxon>Bacillati</taxon>
        <taxon>Bacillota</taxon>
        <taxon>Bacilli</taxon>
        <taxon>Bacillales</taxon>
        <taxon>Bacillaceae</taxon>
        <taxon>Peribacillus</taxon>
    </lineage>
</organism>
<dbReference type="EMBL" id="CP017080">
    <property type="protein sequence ID" value="AOH54472.1"/>
    <property type="molecule type" value="Genomic_DNA"/>
</dbReference>
<gene>
    <name evidence="1" type="ORF">ABE28_008915</name>
</gene>
<dbReference type="Proteomes" id="UP000077926">
    <property type="component" value="Chromosome"/>
</dbReference>
<dbReference type="AlphaFoldDB" id="A0A1B3XMK9"/>
<accession>A0A1B3XMK9</accession>
<evidence type="ECO:0000313" key="1">
    <source>
        <dbReference type="EMBL" id="AOH54472.1"/>
    </source>
</evidence>